<dbReference type="RefSeq" id="XP_033602473.1">
    <property type="nucleotide sequence ID" value="XM_033740748.1"/>
</dbReference>
<evidence type="ECO:0000256" key="1">
    <source>
        <dbReference type="SAM" id="MobiDB-lite"/>
    </source>
</evidence>
<dbReference type="PANTHER" id="PTHR13542">
    <property type="entry name" value="LSM12 HOMOLOG"/>
    <property type="match status" value="1"/>
</dbReference>
<dbReference type="PROSITE" id="PS52001">
    <property type="entry name" value="AD"/>
    <property type="match status" value="1"/>
</dbReference>
<dbReference type="AlphaFoldDB" id="A0A6A6WAZ1"/>
<gene>
    <name evidence="3" type="ORF">EJ05DRAFT_319239</name>
</gene>
<accession>A0A6A6WAZ1</accession>
<dbReference type="EMBL" id="ML996569">
    <property type="protein sequence ID" value="KAF2760022.1"/>
    <property type="molecule type" value="Genomic_DNA"/>
</dbReference>
<dbReference type="Pfam" id="PF09793">
    <property type="entry name" value="AD"/>
    <property type="match status" value="1"/>
</dbReference>
<keyword evidence="4" id="KW-1185">Reference proteome</keyword>
<dbReference type="SMART" id="SM00995">
    <property type="entry name" value="AD"/>
    <property type="match status" value="1"/>
</dbReference>
<proteinExistence type="predicted"/>
<sequence>MAENKRNSVSGKLASPKPGGAQKDLADMGDVLYKAVGARVKVSVAPHNTAYEGTIFAVSPETNLLAINTAPPPPNPSTSAFSQPGNFHVIPICHLLSFTVLSPAERTEGAVDGFAGVQPPIDKLDTAALSQREEAAVRKLKEKEATKNRAVSKEGQDIFDSIARTLPCRWHEASIIVNDAVMIKPPYRVEDCQAPKDKDRSLAQVKKILEGFLARKGRSATTNNVRPAVATAIPLRKGG</sequence>
<dbReference type="OrthoDB" id="1057137at2759"/>
<reference evidence="3" key="1">
    <citation type="journal article" date="2020" name="Stud. Mycol.">
        <title>101 Dothideomycetes genomes: a test case for predicting lifestyles and emergence of pathogens.</title>
        <authorList>
            <person name="Haridas S."/>
            <person name="Albert R."/>
            <person name="Binder M."/>
            <person name="Bloem J."/>
            <person name="Labutti K."/>
            <person name="Salamov A."/>
            <person name="Andreopoulos B."/>
            <person name="Baker S."/>
            <person name="Barry K."/>
            <person name="Bills G."/>
            <person name="Bluhm B."/>
            <person name="Cannon C."/>
            <person name="Castanera R."/>
            <person name="Culley D."/>
            <person name="Daum C."/>
            <person name="Ezra D."/>
            <person name="Gonzalez J."/>
            <person name="Henrissat B."/>
            <person name="Kuo A."/>
            <person name="Liang C."/>
            <person name="Lipzen A."/>
            <person name="Lutzoni F."/>
            <person name="Magnuson J."/>
            <person name="Mondo S."/>
            <person name="Nolan M."/>
            <person name="Ohm R."/>
            <person name="Pangilinan J."/>
            <person name="Park H.-J."/>
            <person name="Ramirez L."/>
            <person name="Alfaro M."/>
            <person name="Sun H."/>
            <person name="Tritt A."/>
            <person name="Yoshinaga Y."/>
            <person name="Zwiers L.-H."/>
            <person name="Turgeon B."/>
            <person name="Goodwin S."/>
            <person name="Spatafora J."/>
            <person name="Crous P."/>
            <person name="Grigoriev I."/>
        </authorList>
    </citation>
    <scope>NUCLEOTIDE SEQUENCE</scope>
    <source>
        <strain evidence="3">CBS 121739</strain>
    </source>
</reference>
<feature type="region of interest" description="Disordered" evidence="1">
    <location>
        <begin position="1"/>
        <end position="24"/>
    </location>
</feature>
<protein>
    <recommendedName>
        <fullName evidence="2">AD domain-containing protein</fullName>
    </recommendedName>
</protein>
<dbReference type="InterPro" id="IPR019181">
    <property type="entry name" value="LSM12_ABD"/>
</dbReference>
<dbReference type="InterPro" id="IPR047574">
    <property type="entry name" value="AD"/>
</dbReference>
<dbReference type="GeneID" id="54481802"/>
<organism evidence="3 4">
    <name type="scientific">Pseudovirgaria hyperparasitica</name>
    <dbReference type="NCBI Taxonomy" id="470096"/>
    <lineage>
        <taxon>Eukaryota</taxon>
        <taxon>Fungi</taxon>
        <taxon>Dikarya</taxon>
        <taxon>Ascomycota</taxon>
        <taxon>Pezizomycotina</taxon>
        <taxon>Dothideomycetes</taxon>
        <taxon>Dothideomycetes incertae sedis</taxon>
        <taxon>Acrospermales</taxon>
        <taxon>Acrospermaceae</taxon>
        <taxon>Pseudovirgaria</taxon>
    </lineage>
</organism>
<evidence type="ECO:0000259" key="2">
    <source>
        <dbReference type="PROSITE" id="PS52001"/>
    </source>
</evidence>
<feature type="domain" description="AD" evidence="2">
    <location>
        <begin position="122"/>
        <end position="217"/>
    </location>
</feature>
<dbReference type="InterPro" id="IPR039683">
    <property type="entry name" value="Lsm12-like"/>
</dbReference>
<name>A0A6A6WAZ1_9PEZI</name>
<evidence type="ECO:0000313" key="3">
    <source>
        <dbReference type="EMBL" id="KAF2760022.1"/>
    </source>
</evidence>
<evidence type="ECO:0000313" key="4">
    <source>
        <dbReference type="Proteomes" id="UP000799437"/>
    </source>
</evidence>
<dbReference type="Proteomes" id="UP000799437">
    <property type="component" value="Unassembled WGS sequence"/>
</dbReference>